<dbReference type="Pfam" id="PF00069">
    <property type="entry name" value="Pkinase"/>
    <property type="match status" value="1"/>
</dbReference>
<evidence type="ECO:0000256" key="4">
    <source>
        <dbReference type="ARBA" id="ARBA00022475"/>
    </source>
</evidence>
<evidence type="ECO:0000256" key="2">
    <source>
        <dbReference type="ARBA" id="ARBA00008536"/>
    </source>
</evidence>
<keyword evidence="7" id="KW-0812">Transmembrane</keyword>
<comment type="subcellular location">
    <subcellularLocation>
        <location evidence="1">Cell membrane</location>
        <topology evidence="1">Single-pass type I membrane protein</topology>
    </subcellularLocation>
</comment>
<comment type="caution">
    <text evidence="18">The sequence shown here is derived from an EMBL/GenBank/DDBJ whole genome shotgun (WGS) entry which is preliminary data.</text>
</comment>
<proteinExistence type="inferred from homology"/>
<keyword evidence="15" id="KW-0325">Glycoprotein</keyword>
<evidence type="ECO:0000256" key="1">
    <source>
        <dbReference type="ARBA" id="ARBA00004251"/>
    </source>
</evidence>
<evidence type="ECO:0000256" key="8">
    <source>
        <dbReference type="ARBA" id="ARBA00022729"/>
    </source>
</evidence>
<feature type="domain" description="Protein kinase" evidence="17">
    <location>
        <begin position="95"/>
        <end position="391"/>
    </location>
</feature>
<feature type="binding site" evidence="16">
    <location>
        <position position="124"/>
    </location>
    <ligand>
        <name>ATP</name>
        <dbReference type="ChEBI" id="CHEBI:30616"/>
    </ligand>
</feature>
<dbReference type="PROSITE" id="PS50011">
    <property type="entry name" value="PROTEIN_KINASE_DOM"/>
    <property type="match status" value="2"/>
</dbReference>
<sequence>MKLNRLCFKLPANFVVDDHLSEEKVVHNKGNVQTSKPSDSGACKVQTLSRFLQAPKNVSSIEFHDAEGLQLIEKPGVDHPRIFSYAELFVGSNGFSVDQMLGSGGFGKVYRAVLPSDGTTVAVKCLIERGRSIEKTFAAELVAVANLRHRNLVRLRGWSIHDDQLLLVYDYMPNLSLSRVLFKHKVDNRRVVLSWERRKKIATGLAAALFYLHDQLETQIIHRDVKASNVMLDSDFNARLGDFGLARWVEHDMNYQTTPSMRNRAFRLAVTSRIGGTIGYMPPENFQKRVVSTAKSDVFSFGIVVLEIATGRRAVDLAYPDDEIILLDWIRRLSDEQSHLQAVDRRLPDGSYNISDMERLIHVGLLCTLHDPQSRPTMKWVLDALSDTIFFKLPDLPTFKSHPQYISISSTTTSSKTRSINTVQFSSTYSSSTTIFTSSNFDIVKGHTMFSTAEDENIRGSRKILTNNSQHSHIPRIDTPKEIPLQVILCATNNFSDSHRVAEVDFGTAYHGFLGNSHQVIIKRLGTSTCPSLLQVFSNEIKNLARLRHRNLVQLRGWCSELGEMIVVYDYSPRNILSHFLFHHKDINGILKWHQRYNIIKSLASAIYYLHEGWDEQVIHRCITSSSIVLDPDMNARLGSFALSEFFSRNHHEHHKVDKNRTLRGLFGYMAPEYMESGEATTMADIYSFGIVLLEVVTGHVALDFRYPGGLLVKKVHKFECQKRPYEELADRRLDGDYTKEELIRVIKLGIACTRSNPELRPSIKNILSILDGHDKCSIENMLKKESRKEWRRRNASSLHLVRKIQALGIQ</sequence>
<dbReference type="CDD" id="cd14066">
    <property type="entry name" value="STKc_IRAK"/>
    <property type="match status" value="1"/>
</dbReference>
<evidence type="ECO:0000313" key="18">
    <source>
        <dbReference type="EMBL" id="GAA0152902.1"/>
    </source>
</evidence>
<keyword evidence="19" id="KW-1185">Reference proteome</keyword>
<evidence type="ECO:0000256" key="10">
    <source>
        <dbReference type="ARBA" id="ARBA00022777"/>
    </source>
</evidence>
<evidence type="ECO:0000256" key="12">
    <source>
        <dbReference type="ARBA" id="ARBA00022989"/>
    </source>
</evidence>
<evidence type="ECO:0000256" key="9">
    <source>
        <dbReference type="ARBA" id="ARBA00022741"/>
    </source>
</evidence>
<dbReference type="PANTHER" id="PTHR27007">
    <property type="match status" value="1"/>
</dbReference>
<dbReference type="InterPro" id="IPR000719">
    <property type="entry name" value="Prot_kinase_dom"/>
</dbReference>
<dbReference type="Pfam" id="PF07714">
    <property type="entry name" value="PK_Tyr_Ser-Thr"/>
    <property type="match status" value="1"/>
</dbReference>
<evidence type="ECO:0000313" key="19">
    <source>
        <dbReference type="Proteomes" id="UP001454036"/>
    </source>
</evidence>
<keyword evidence="11 16" id="KW-0067">ATP-binding</keyword>
<dbReference type="FunFam" id="1.10.510.10:FF:000603">
    <property type="entry name" value="Receptor like protein kinase S.2"/>
    <property type="match status" value="1"/>
</dbReference>
<dbReference type="PROSITE" id="PS00107">
    <property type="entry name" value="PROTEIN_KINASE_ATP"/>
    <property type="match status" value="1"/>
</dbReference>
<accession>A0AAV3PMC7</accession>
<organism evidence="18 19">
    <name type="scientific">Lithospermum erythrorhizon</name>
    <name type="common">Purple gromwell</name>
    <name type="synonym">Lithospermum officinale var. erythrorhizon</name>
    <dbReference type="NCBI Taxonomy" id="34254"/>
    <lineage>
        <taxon>Eukaryota</taxon>
        <taxon>Viridiplantae</taxon>
        <taxon>Streptophyta</taxon>
        <taxon>Embryophyta</taxon>
        <taxon>Tracheophyta</taxon>
        <taxon>Spermatophyta</taxon>
        <taxon>Magnoliopsida</taxon>
        <taxon>eudicotyledons</taxon>
        <taxon>Gunneridae</taxon>
        <taxon>Pentapetalae</taxon>
        <taxon>asterids</taxon>
        <taxon>lamiids</taxon>
        <taxon>Boraginales</taxon>
        <taxon>Boraginaceae</taxon>
        <taxon>Boraginoideae</taxon>
        <taxon>Lithospermeae</taxon>
        <taxon>Lithospermum</taxon>
    </lineage>
</organism>
<dbReference type="Proteomes" id="UP001454036">
    <property type="component" value="Unassembled WGS sequence"/>
</dbReference>
<evidence type="ECO:0000256" key="7">
    <source>
        <dbReference type="ARBA" id="ARBA00022692"/>
    </source>
</evidence>
<evidence type="ECO:0000256" key="11">
    <source>
        <dbReference type="ARBA" id="ARBA00022840"/>
    </source>
</evidence>
<dbReference type="InterPro" id="IPR008271">
    <property type="entry name" value="Ser/Thr_kinase_AS"/>
</dbReference>
<keyword evidence="13" id="KW-0472">Membrane</keyword>
<dbReference type="EMBL" id="BAABME010002075">
    <property type="protein sequence ID" value="GAA0152902.1"/>
    <property type="molecule type" value="Genomic_DNA"/>
</dbReference>
<reference evidence="18 19" key="1">
    <citation type="submission" date="2024-01" db="EMBL/GenBank/DDBJ databases">
        <title>The complete chloroplast genome sequence of Lithospermum erythrorhizon: insights into the phylogenetic relationship among Boraginaceae species and the maternal lineages of purple gromwells.</title>
        <authorList>
            <person name="Okada T."/>
            <person name="Watanabe K."/>
        </authorList>
    </citation>
    <scope>NUCLEOTIDE SEQUENCE [LARGE SCALE GENOMIC DNA]</scope>
</reference>
<keyword evidence="4" id="KW-1003">Cell membrane</keyword>
<dbReference type="InterPro" id="IPR050528">
    <property type="entry name" value="L-type_Lectin-RKs"/>
</dbReference>
<evidence type="ECO:0000256" key="6">
    <source>
        <dbReference type="ARBA" id="ARBA00022679"/>
    </source>
</evidence>
<evidence type="ECO:0000256" key="3">
    <source>
        <dbReference type="ARBA" id="ARBA00010217"/>
    </source>
</evidence>
<dbReference type="InterPro" id="IPR017441">
    <property type="entry name" value="Protein_kinase_ATP_BS"/>
</dbReference>
<evidence type="ECO:0000259" key="17">
    <source>
        <dbReference type="PROSITE" id="PS50011"/>
    </source>
</evidence>
<dbReference type="AlphaFoldDB" id="A0AAV3PMC7"/>
<dbReference type="InterPro" id="IPR011009">
    <property type="entry name" value="Kinase-like_dom_sf"/>
</dbReference>
<dbReference type="GO" id="GO:0005524">
    <property type="term" value="F:ATP binding"/>
    <property type="evidence" value="ECO:0007669"/>
    <property type="project" value="UniProtKB-UniRule"/>
</dbReference>
<evidence type="ECO:0000256" key="16">
    <source>
        <dbReference type="PROSITE-ProRule" id="PRU10141"/>
    </source>
</evidence>
<dbReference type="Gene3D" id="3.30.200.20">
    <property type="entry name" value="Phosphorylase Kinase, domain 1"/>
    <property type="match status" value="2"/>
</dbReference>
<dbReference type="InterPro" id="IPR001245">
    <property type="entry name" value="Ser-Thr/Tyr_kinase_cat_dom"/>
</dbReference>
<gene>
    <name evidence="18" type="ORF">LIER_11264</name>
</gene>
<keyword evidence="14" id="KW-0675">Receptor</keyword>
<keyword evidence="6" id="KW-0808">Transferase</keyword>
<keyword evidence="8" id="KW-0732">Signal</keyword>
<protein>
    <recommendedName>
        <fullName evidence="17">Protein kinase domain-containing protein</fullName>
    </recommendedName>
</protein>
<dbReference type="Gene3D" id="1.10.510.10">
    <property type="entry name" value="Transferase(Phosphotransferase) domain 1"/>
    <property type="match status" value="2"/>
</dbReference>
<dbReference type="GO" id="GO:0002229">
    <property type="term" value="P:defense response to oomycetes"/>
    <property type="evidence" value="ECO:0007669"/>
    <property type="project" value="UniProtKB-ARBA"/>
</dbReference>
<evidence type="ECO:0000256" key="13">
    <source>
        <dbReference type="ARBA" id="ARBA00023136"/>
    </source>
</evidence>
<dbReference type="GO" id="GO:0004674">
    <property type="term" value="F:protein serine/threonine kinase activity"/>
    <property type="evidence" value="ECO:0007669"/>
    <property type="project" value="UniProtKB-KW"/>
</dbReference>
<keyword evidence="9 16" id="KW-0547">Nucleotide-binding</keyword>
<evidence type="ECO:0000256" key="15">
    <source>
        <dbReference type="ARBA" id="ARBA00023180"/>
    </source>
</evidence>
<dbReference type="GO" id="GO:0005886">
    <property type="term" value="C:plasma membrane"/>
    <property type="evidence" value="ECO:0007669"/>
    <property type="project" value="UniProtKB-SubCell"/>
</dbReference>
<keyword evidence="12" id="KW-1133">Transmembrane helix</keyword>
<dbReference type="SMART" id="SM00220">
    <property type="entry name" value="S_TKc"/>
    <property type="match status" value="1"/>
</dbReference>
<comment type="similarity">
    <text evidence="2">In the N-terminal section; belongs to the leguminous lectin family.</text>
</comment>
<keyword evidence="10" id="KW-0418">Kinase</keyword>
<dbReference type="PROSITE" id="PS00108">
    <property type="entry name" value="PROTEIN_KINASE_ST"/>
    <property type="match status" value="1"/>
</dbReference>
<dbReference type="FunFam" id="1.10.510.10:FF:000240">
    <property type="entry name" value="Lectin-domain containing receptor kinase A4.3"/>
    <property type="match status" value="1"/>
</dbReference>
<name>A0AAV3PMC7_LITER</name>
<dbReference type="SUPFAM" id="SSF56112">
    <property type="entry name" value="Protein kinase-like (PK-like)"/>
    <property type="match status" value="2"/>
</dbReference>
<evidence type="ECO:0000256" key="14">
    <source>
        <dbReference type="ARBA" id="ARBA00023170"/>
    </source>
</evidence>
<evidence type="ECO:0000256" key="5">
    <source>
        <dbReference type="ARBA" id="ARBA00022527"/>
    </source>
</evidence>
<feature type="domain" description="Protein kinase" evidence="17">
    <location>
        <begin position="495"/>
        <end position="777"/>
    </location>
</feature>
<keyword evidence="5" id="KW-0723">Serine/threonine-protein kinase</keyword>
<comment type="similarity">
    <text evidence="3">In the C-terminal section; belongs to the protein kinase superfamily. Ser/Thr protein kinase family.</text>
</comment>